<dbReference type="Proteomes" id="UP000010744">
    <property type="component" value="Unassembled WGS sequence"/>
</dbReference>
<evidence type="ECO:0000313" key="1">
    <source>
        <dbReference type="EMBL" id="GAB87781.1"/>
    </source>
</evidence>
<comment type="caution">
    <text evidence="1">The sequence shown here is derived from an EMBL/GenBank/DDBJ whole genome shotgun (WGS) entry which is preliminary data.</text>
</comment>
<evidence type="ECO:0000313" key="2">
    <source>
        <dbReference type="Proteomes" id="UP000010744"/>
    </source>
</evidence>
<sequence length="94" mass="9841">YSPTPYTSGICDAGGGEPSTICRDSPVLASVGWAQAEPTIASPPAAMATITRVAGLRRFLADIRYLSRGSRSCRSTYCGLARAETPDSLGVGFR</sequence>
<accession>A0ABQ0HZT1</accession>
<protein>
    <submittedName>
        <fullName evidence="1">Uncharacterized protein</fullName>
    </submittedName>
</protein>
<reference evidence="1 2" key="1">
    <citation type="submission" date="2012-08" db="EMBL/GenBank/DDBJ databases">
        <title>Whole genome shotgun sequence of Gordonia rubripertincta NBRC 101908.</title>
        <authorList>
            <person name="Takarada H."/>
            <person name="Hosoyama A."/>
            <person name="Tsuchikane K."/>
            <person name="Katsumata H."/>
            <person name="Baba S."/>
            <person name="Ohji S."/>
            <person name="Yamazaki S."/>
            <person name="Fujita N."/>
        </authorList>
    </citation>
    <scope>NUCLEOTIDE SEQUENCE [LARGE SCALE GENOMIC DNA]</scope>
    <source>
        <strain evidence="1 2">NBRC 101908</strain>
    </source>
</reference>
<feature type="non-terminal residue" evidence="1">
    <location>
        <position position="1"/>
    </location>
</feature>
<keyword evidence="2" id="KW-1185">Reference proteome</keyword>
<organism evidence="1 2">
    <name type="scientific">Gordonia rubripertincta NBRC 101908</name>
    <dbReference type="NCBI Taxonomy" id="1077975"/>
    <lineage>
        <taxon>Bacteria</taxon>
        <taxon>Bacillati</taxon>
        <taxon>Actinomycetota</taxon>
        <taxon>Actinomycetes</taxon>
        <taxon>Mycobacteriales</taxon>
        <taxon>Gordoniaceae</taxon>
        <taxon>Gordonia</taxon>
    </lineage>
</organism>
<dbReference type="EMBL" id="BAHB01000109">
    <property type="protein sequence ID" value="GAB87781.1"/>
    <property type="molecule type" value="Genomic_DNA"/>
</dbReference>
<name>A0ABQ0HZT1_GORRU</name>
<gene>
    <name evidence="1" type="ORF">GORBP_109_00440</name>
</gene>
<proteinExistence type="predicted"/>